<name>A0A1I7WR05_HETBA</name>
<dbReference type="WBParaSite" id="Hba_07592">
    <property type="protein sequence ID" value="Hba_07592"/>
    <property type="gene ID" value="Hba_07592"/>
</dbReference>
<evidence type="ECO:0000313" key="3">
    <source>
        <dbReference type="WBParaSite" id="Hba_07592"/>
    </source>
</evidence>
<evidence type="ECO:0000256" key="1">
    <source>
        <dbReference type="SAM" id="Phobius"/>
    </source>
</evidence>
<proteinExistence type="predicted"/>
<keyword evidence="1" id="KW-0472">Membrane</keyword>
<accession>A0A1I7WR05</accession>
<protein>
    <submittedName>
        <fullName evidence="3">Uncharacterized protein</fullName>
    </submittedName>
</protein>
<keyword evidence="2" id="KW-1185">Reference proteome</keyword>
<feature type="transmembrane region" description="Helical" evidence="1">
    <location>
        <begin position="20"/>
        <end position="36"/>
    </location>
</feature>
<keyword evidence="1" id="KW-0812">Transmembrane</keyword>
<sequence>MVKKIILFKNYVLVDVQVWLFYKYKILYLFILVFLLR</sequence>
<keyword evidence="1" id="KW-1133">Transmembrane helix</keyword>
<dbReference type="Proteomes" id="UP000095283">
    <property type="component" value="Unplaced"/>
</dbReference>
<evidence type="ECO:0000313" key="2">
    <source>
        <dbReference type="Proteomes" id="UP000095283"/>
    </source>
</evidence>
<reference evidence="3" key="1">
    <citation type="submission" date="2016-11" db="UniProtKB">
        <authorList>
            <consortium name="WormBaseParasite"/>
        </authorList>
    </citation>
    <scope>IDENTIFICATION</scope>
</reference>
<organism evidence="2 3">
    <name type="scientific">Heterorhabditis bacteriophora</name>
    <name type="common">Entomopathogenic nematode worm</name>
    <dbReference type="NCBI Taxonomy" id="37862"/>
    <lineage>
        <taxon>Eukaryota</taxon>
        <taxon>Metazoa</taxon>
        <taxon>Ecdysozoa</taxon>
        <taxon>Nematoda</taxon>
        <taxon>Chromadorea</taxon>
        <taxon>Rhabditida</taxon>
        <taxon>Rhabditina</taxon>
        <taxon>Rhabditomorpha</taxon>
        <taxon>Strongyloidea</taxon>
        <taxon>Heterorhabditidae</taxon>
        <taxon>Heterorhabditis</taxon>
    </lineage>
</organism>
<dbReference type="AlphaFoldDB" id="A0A1I7WR05"/>